<comment type="caution">
    <text evidence="1">The sequence shown here is derived from an EMBL/GenBank/DDBJ whole genome shotgun (WGS) entry which is preliminary data.</text>
</comment>
<feature type="non-terminal residue" evidence="1">
    <location>
        <position position="44"/>
    </location>
</feature>
<sequence>MMKEFISDGFSTAGVDRRIGADGGVKSVDLSAFTTIRDFRATDR</sequence>
<dbReference type="EMBL" id="LXQA010098852">
    <property type="protein sequence ID" value="MCI15980.1"/>
    <property type="molecule type" value="Genomic_DNA"/>
</dbReference>
<accession>A0A392PX00</accession>
<evidence type="ECO:0000313" key="1">
    <source>
        <dbReference type="EMBL" id="MCI15980.1"/>
    </source>
</evidence>
<protein>
    <submittedName>
        <fullName evidence="1">Uncharacterized protein</fullName>
    </submittedName>
</protein>
<proteinExistence type="predicted"/>
<keyword evidence="2" id="KW-1185">Reference proteome</keyword>
<name>A0A392PX00_9FABA</name>
<dbReference type="Proteomes" id="UP000265520">
    <property type="component" value="Unassembled WGS sequence"/>
</dbReference>
<reference evidence="1 2" key="1">
    <citation type="journal article" date="2018" name="Front. Plant Sci.">
        <title>Red Clover (Trifolium pratense) and Zigzag Clover (T. medium) - A Picture of Genomic Similarities and Differences.</title>
        <authorList>
            <person name="Dluhosova J."/>
            <person name="Istvanek J."/>
            <person name="Nedelnik J."/>
            <person name="Repkova J."/>
        </authorList>
    </citation>
    <scope>NUCLEOTIDE SEQUENCE [LARGE SCALE GENOMIC DNA]</scope>
    <source>
        <strain evidence="2">cv. 10/8</strain>
        <tissue evidence="1">Leaf</tissue>
    </source>
</reference>
<dbReference type="AlphaFoldDB" id="A0A392PX00"/>
<evidence type="ECO:0000313" key="2">
    <source>
        <dbReference type="Proteomes" id="UP000265520"/>
    </source>
</evidence>
<organism evidence="1 2">
    <name type="scientific">Trifolium medium</name>
    <dbReference type="NCBI Taxonomy" id="97028"/>
    <lineage>
        <taxon>Eukaryota</taxon>
        <taxon>Viridiplantae</taxon>
        <taxon>Streptophyta</taxon>
        <taxon>Embryophyta</taxon>
        <taxon>Tracheophyta</taxon>
        <taxon>Spermatophyta</taxon>
        <taxon>Magnoliopsida</taxon>
        <taxon>eudicotyledons</taxon>
        <taxon>Gunneridae</taxon>
        <taxon>Pentapetalae</taxon>
        <taxon>rosids</taxon>
        <taxon>fabids</taxon>
        <taxon>Fabales</taxon>
        <taxon>Fabaceae</taxon>
        <taxon>Papilionoideae</taxon>
        <taxon>50 kb inversion clade</taxon>
        <taxon>NPAAA clade</taxon>
        <taxon>Hologalegina</taxon>
        <taxon>IRL clade</taxon>
        <taxon>Trifolieae</taxon>
        <taxon>Trifolium</taxon>
    </lineage>
</organism>